<dbReference type="PANTHER" id="PTHR40590">
    <property type="entry name" value="CYTOPLASMIC PROTEIN-RELATED"/>
    <property type="match status" value="1"/>
</dbReference>
<dbReference type="Proteomes" id="UP000237718">
    <property type="component" value="Unassembled WGS sequence"/>
</dbReference>
<dbReference type="EMBL" id="PVUF01000003">
    <property type="protein sequence ID" value="PRZ49012.1"/>
    <property type="molecule type" value="Genomic_DNA"/>
</dbReference>
<name>A0A2T1AKC9_TRISK</name>
<dbReference type="InterPro" id="IPR047111">
    <property type="entry name" value="YbaP-like"/>
</dbReference>
<proteinExistence type="predicted"/>
<evidence type="ECO:0000313" key="2">
    <source>
        <dbReference type="Proteomes" id="UP000237718"/>
    </source>
</evidence>
<dbReference type="CDD" id="cd14789">
    <property type="entry name" value="Tiki"/>
    <property type="match status" value="1"/>
</dbReference>
<gene>
    <name evidence="1" type="ORF">CLV89_103327</name>
</gene>
<dbReference type="RefSeq" id="WP_243394959.1">
    <property type="nucleotide sequence ID" value="NZ_PVUF01000003.1"/>
</dbReference>
<sequence length="347" mass="38732">MTGTATLSVLRAMARRLPRGMMAATLALSLLTGVDRAEARCSGIDLRDHLTDSARSRLDSDLGKVPFAIGNHWVATRGTQRIDIVGTQHSGDARMAKTMRQLRPLIRQADAVFLEVTETQMQAADGNQGAFARYFLLPPGQQLDRMMPAADWRLLTARLALYGITAEAAKRMQPWYISDFLTGTDCRKRGFGARRGLDDRIERSARNAGIPTLGLEAPESGLAALASMPLADQVKMLRLDLRSETRHEDLYVTLSESYFDDRLTEGRIVMSWMIYRDLDVPRREVHRLLASFDRAVLTQRNRAWVKRLRARQDPHLIVAVGAAHLAGDTGVLNLLQRAGYQLTPARN</sequence>
<evidence type="ECO:0000313" key="1">
    <source>
        <dbReference type="EMBL" id="PRZ49012.1"/>
    </source>
</evidence>
<dbReference type="Pfam" id="PF01963">
    <property type="entry name" value="TraB_PrgY_gumN"/>
    <property type="match status" value="1"/>
</dbReference>
<accession>A0A2T1AKC9</accession>
<reference evidence="1 2" key="1">
    <citation type="submission" date="2018-03" db="EMBL/GenBank/DDBJ databases">
        <title>Genomic Encyclopedia of Archaeal and Bacterial Type Strains, Phase II (KMG-II): from individual species to whole genera.</title>
        <authorList>
            <person name="Goeker M."/>
        </authorList>
    </citation>
    <scope>NUCLEOTIDE SEQUENCE [LARGE SCALE GENOMIC DNA]</scope>
    <source>
        <strain evidence="1 2">DSM 25328</strain>
    </source>
</reference>
<dbReference type="AlphaFoldDB" id="A0A2T1AKC9"/>
<organism evidence="1 2">
    <name type="scientific">Tritonibacter scottomollicae</name>
    <name type="common">Epibacterium scottomollicae</name>
    <dbReference type="NCBI Taxonomy" id="483013"/>
    <lineage>
        <taxon>Bacteria</taxon>
        <taxon>Pseudomonadati</taxon>
        <taxon>Pseudomonadota</taxon>
        <taxon>Alphaproteobacteria</taxon>
        <taxon>Rhodobacterales</taxon>
        <taxon>Paracoccaceae</taxon>
        <taxon>Tritonibacter</taxon>
    </lineage>
</organism>
<comment type="caution">
    <text evidence="1">The sequence shown here is derived from an EMBL/GenBank/DDBJ whole genome shotgun (WGS) entry which is preliminary data.</text>
</comment>
<evidence type="ECO:0008006" key="3">
    <source>
        <dbReference type="Google" id="ProtNLM"/>
    </source>
</evidence>
<dbReference type="InterPro" id="IPR002816">
    <property type="entry name" value="TraB/PrgY/GumN_fam"/>
</dbReference>
<dbReference type="PANTHER" id="PTHR40590:SF1">
    <property type="entry name" value="CYTOPLASMIC PROTEIN"/>
    <property type="match status" value="1"/>
</dbReference>
<protein>
    <recommendedName>
        <fullName evidence="3">TraB family protein</fullName>
    </recommendedName>
</protein>